<dbReference type="VEuPathDB" id="FungiDB:FUN_011460"/>
<proteinExistence type="predicted"/>
<protein>
    <submittedName>
        <fullName evidence="1">MATA-HMG</fullName>
    </submittedName>
</protein>
<dbReference type="VEuPathDB" id="FungiDB:RhiirA1_452239"/>
<dbReference type="Gene3D" id="1.10.30.10">
    <property type="entry name" value="High mobility group box domain"/>
    <property type="match status" value="1"/>
</dbReference>
<dbReference type="EMBL" id="LLXI01000080">
    <property type="protein sequence ID" value="PKY39866.1"/>
    <property type="molecule type" value="Genomic_DNA"/>
</dbReference>
<reference evidence="1" key="1">
    <citation type="submission" date="2015-06" db="EMBL/GenBank/DDBJ databases">
        <title>Evolution and Diversity of Sexually-Related Genes in an Arbuscular Mycorrhizal Fungi.</title>
        <authorList>
            <person name="Charron P."/>
            <person name="Marton T."/>
            <person name="Corradi N."/>
        </authorList>
    </citation>
    <scope>NUCLEOTIDE SEQUENCE</scope>
    <source>
        <strain evidence="1">A4</strain>
    </source>
</reference>
<dbReference type="SUPFAM" id="SSF47095">
    <property type="entry name" value="HMG-box"/>
    <property type="match status" value="1"/>
</dbReference>
<evidence type="ECO:0000313" key="1">
    <source>
        <dbReference type="EMBL" id="ANQ32740.1"/>
    </source>
</evidence>
<keyword evidence="3" id="KW-1185">Reference proteome</keyword>
<gene>
    <name evidence="1" type="primary">HMG168</name>
    <name evidence="2" type="ORF">RhiirA4_415379</name>
</gene>
<dbReference type="VEuPathDB" id="FungiDB:RhiirFUN_012746"/>
<name>A0A1B1EVA2_9GLOM</name>
<dbReference type="OrthoDB" id="5598240at2759"/>
<dbReference type="InterPro" id="IPR036910">
    <property type="entry name" value="HMG_box_dom_sf"/>
</dbReference>
<reference evidence="2 3" key="2">
    <citation type="submission" date="2015-10" db="EMBL/GenBank/DDBJ databases">
        <title>Genome analyses suggest a sexual origin of heterokaryosis in a supposedly ancient asexual fungus.</title>
        <authorList>
            <person name="Ropars J."/>
            <person name="Sedzielewska K."/>
            <person name="Noel J."/>
            <person name="Charron P."/>
            <person name="Farinelli L."/>
            <person name="Marton T."/>
            <person name="Kruger M."/>
            <person name="Pelin A."/>
            <person name="Brachmann A."/>
            <person name="Corradi N."/>
        </authorList>
    </citation>
    <scope>NUCLEOTIDE SEQUENCE [LARGE SCALE GENOMIC DNA]</scope>
    <source>
        <strain evidence="2 3">A4</strain>
    </source>
</reference>
<sequence>MSNRKLTKYEVPSFKVPFPPEVTVEEILATRSEDKLKSRAPNRYLIYRIAFLKELRKRTDDNVPMTKISGYISSLWHNESAAVRDAYKELSDKVEDRLKEIRQREKLVIITEFPNEDHLQDHSLSAGMDKNNVINSLFSNPNNQRCEQLSLQQPIHAQNPPPFEITENNLLVNQPNFYFDTSYYQMLTPGIDDYIQTDFEMPIYHYPIDLCLCESCWSNFNEFR</sequence>
<dbReference type="EMBL" id="KT212320">
    <property type="protein sequence ID" value="ANQ32740.1"/>
    <property type="molecule type" value="Genomic_DNA"/>
</dbReference>
<organism evidence="1">
    <name type="scientific">Rhizophagus irregularis</name>
    <dbReference type="NCBI Taxonomy" id="588596"/>
    <lineage>
        <taxon>Eukaryota</taxon>
        <taxon>Fungi</taxon>
        <taxon>Fungi incertae sedis</taxon>
        <taxon>Mucoromycota</taxon>
        <taxon>Glomeromycotina</taxon>
        <taxon>Glomeromycetes</taxon>
        <taxon>Glomerales</taxon>
        <taxon>Glomeraceae</taxon>
        <taxon>Rhizophagus</taxon>
    </lineage>
</organism>
<dbReference type="Proteomes" id="UP000234323">
    <property type="component" value="Unassembled WGS sequence"/>
</dbReference>
<evidence type="ECO:0000313" key="3">
    <source>
        <dbReference type="Proteomes" id="UP000234323"/>
    </source>
</evidence>
<evidence type="ECO:0000313" key="2">
    <source>
        <dbReference type="EMBL" id="PKY39866.1"/>
    </source>
</evidence>
<dbReference type="AlphaFoldDB" id="A0A1B1EVA2"/>
<accession>A0A1B1EVA2</accession>